<comment type="similarity">
    <text evidence="2">Belongs to the DNA2/NAM7 helicase family. SDE3 subfamily.</text>
</comment>
<dbReference type="GO" id="GO:0003723">
    <property type="term" value="F:RNA binding"/>
    <property type="evidence" value="ECO:0007669"/>
    <property type="project" value="InterPro"/>
</dbReference>
<dbReference type="PANTHER" id="PTHR45418:SF1">
    <property type="entry name" value="CANCER_TESTIS ANTIGEN 55"/>
    <property type="match status" value="1"/>
</dbReference>
<dbReference type="Pfam" id="PF13086">
    <property type="entry name" value="AAA_11"/>
    <property type="match status" value="2"/>
</dbReference>
<evidence type="ECO:0000256" key="7">
    <source>
        <dbReference type="ARBA" id="ARBA00022806"/>
    </source>
</evidence>
<dbReference type="SMART" id="SM00487">
    <property type="entry name" value="DEXDc"/>
    <property type="match status" value="1"/>
</dbReference>
<comment type="catalytic activity">
    <reaction evidence="11">
        <text>ATP + H2O = ADP + phosphate + H(+)</text>
        <dbReference type="Rhea" id="RHEA:13065"/>
        <dbReference type="ChEBI" id="CHEBI:15377"/>
        <dbReference type="ChEBI" id="CHEBI:15378"/>
        <dbReference type="ChEBI" id="CHEBI:30616"/>
        <dbReference type="ChEBI" id="CHEBI:43474"/>
        <dbReference type="ChEBI" id="CHEBI:456216"/>
        <dbReference type="EC" id="3.6.4.12"/>
    </reaction>
    <physiologicalReaction direction="left-to-right" evidence="11">
        <dbReference type="Rhea" id="RHEA:13066"/>
    </physiologicalReaction>
</comment>
<dbReference type="RefSeq" id="XP_028040734.1">
    <property type="nucleotide sequence ID" value="XM_028184933.1"/>
</dbReference>
<sequence>MNCQLCSESNVPSDHHTTERHMKNKTLFDYSVYKKQNVGNKKGIIVSCDVRSSSSTHSQCYESKINVSVKPNEQVEFTFTILNDTKKDKFSINCAQIMHSKLNFTINDHGIDAGSPPHIIKPKSKLNKKITVMFRSASVGEYVMPIVFCFIMNSTNENIVIVRDMVVYVEKQKKLHDKMYSPFVLQSIVAEKTYRCVREGTREEGIFTVPKNYKPIYSSALKCPSNLTQEKAKLVADLRKIFSTGITKMNYVQFFHHLLWYEETVLKNNLKNYNMTGVNLKLGSIPSSYTLVVPGLAEKRPSLLVGDYLFVKPQNEKIMFEANVTLITENDVTIQGMHSTFFKNYSKTKKYDIRFTMSRVTLERMHQAVHFAEQQMPRLFPTHYTNKKKVEPITEFFNVNIRDNLEQRSAVEHIVSGSSGRAPYLVHGPPGTGKTVTIVEAILQLVVRNSKNRILVCTDSNMAADNVATMLIKYAKKFPSEKFLLRASSFYRTWATLPECLHAFSNGTSTKDFWSVSFTAFQKYAIVITTLSHAAKFSGSFSKNRTCHITHLFIDEAAQASEPASLIPICGLLSTAGSLVLAGDPLQLGPVIISQKAKEIGLGLSLMERLMKTFPQYNDVKNDCNYIMLLRNNFRSDPDILHIPNELFYKGQLRAHASEDPISKTDLSGEKPSSRAIMFHGVLSKEQKVGMSPSFYNNSELEIVQMYITFLVNDHRIQLEDIGVITPYIRQAYHIKKWLSSNNYEKIEVGTVESFQGKEKRVIVVSTVRANNDLLAHDAKFQLGFLVDDKRFNVALTRAKAKLIIIGNPLCLRKDKKWQLYMQMCRELGTYFGFDSDNIETDELDRKVDEILPLFRHIEVSKQE</sequence>
<keyword evidence="8" id="KW-0067">ATP-binding</keyword>
<dbReference type="Proteomes" id="UP000504629">
    <property type="component" value="Unplaced"/>
</dbReference>
<proteinExistence type="inferred from homology"/>
<dbReference type="FunFam" id="3.40.50.300:FF:000326">
    <property type="entry name" value="P-loop containing nucleoside triphosphate hydrolase"/>
    <property type="match status" value="1"/>
</dbReference>
<evidence type="ECO:0000256" key="10">
    <source>
        <dbReference type="ARBA" id="ARBA00047984"/>
    </source>
</evidence>
<name>A0A6J2KKQ5_BOMMA</name>
<dbReference type="InterPro" id="IPR041679">
    <property type="entry name" value="DNA2/NAM7-like_C"/>
</dbReference>
<dbReference type="PANTHER" id="PTHR45418">
    <property type="entry name" value="CANCER/TESTIS ANTIGEN 55"/>
    <property type="match status" value="1"/>
</dbReference>
<evidence type="ECO:0000256" key="5">
    <source>
        <dbReference type="ARBA" id="ARBA00022741"/>
    </source>
</evidence>
<evidence type="ECO:0000256" key="1">
    <source>
        <dbReference type="ARBA" id="ARBA00004496"/>
    </source>
</evidence>
<evidence type="ECO:0000259" key="12">
    <source>
        <dbReference type="SMART" id="SM00487"/>
    </source>
</evidence>
<dbReference type="Pfam" id="PF21634">
    <property type="entry name" value="MOV-10_beta-barrel"/>
    <property type="match status" value="1"/>
</dbReference>
<dbReference type="GO" id="GO:0032574">
    <property type="term" value="F:5'-3' RNA helicase activity"/>
    <property type="evidence" value="ECO:0007669"/>
    <property type="project" value="InterPro"/>
</dbReference>
<dbReference type="InterPro" id="IPR047187">
    <property type="entry name" value="SF1_C_Upf1"/>
</dbReference>
<dbReference type="InterPro" id="IPR026122">
    <property type="entry name" value="MOV-10/SDE3_DEXXQ/H-box"/>
</dbReference>
<reference evidence="14" key="1">
    <citation type="submission" date="2025-08" db="UniProtKB">
        <authorList>
            <consortium name="RefSeq"/>
        </authorList>
    </citation>
    <scope>IDENTIFICATION</scope>
    <source>
        <tissue evidence="14">Silk gland</tissue>
    </source>
</reference>
<dbReference type="Gene3D" id="3.40.50.300">
    <property type="entry name" value="P-loop containing nucleotide triphosphate hydrolases"/>
    <property type="match status" value="3"/>
</dbReference>
<evidence type="ECO:0000256" key="6">
    <source>
        <dbReference type="ARBA" id="ARBA00022801"/>
    </source>
</evidence>
<comment type="subcellular location">
    <subcellularLocation>
        <location evidence="1">Cytoplasm</location>
    </subcellularLocation>
</comment>
<evidence type="ECO:0000313" key="13">
    <source>
        <dbReference type="Proteomes" id="UP000504629"/>
    </source>
</evidence>
<evidence type="ECO:0000256" key="11">
    <source>
        <dbReference type="ARBA" id="ARBA00048432"/>
    </source>
</evidence>
<keyword evidence="9" id="KW-0943">RNA-mediated gene silencing</keyword>
<evidence type="ECO:0000313" key="14">
    <source>
        <dbReference type="RefSeq" id="XP_028040734.1"/>
    </source>
</evidence>
<dbReference type="KEGG" id="bman:114250876"/>
<comment type="catalytic activity">
    <reaction evidence="10">
        <text>ATP + H2O = ADP + phosphate + H(+)</text>
        <dbReference type="Rhea" id="RHEA:13065"/>
        <dbReference type="ChEBI" id="CHEBI:15377"/>
        <dbReference type="ChEBI" id="CHEBI:15378"/>
        <dbReference type="ChEBI" id="CHEBI:30616"/>
        <dbReference type="ChEBI" id="CHEBI:43474"/>
        <dbReference type="ChEBI" id="CHEBI:456216"/>
        <dbReference type="EC" id="3.6.4.13"/>
    </reaction>
</comment>
<evidence type="ECO:0000256" key="3">
    <source>
        <dbReference type="ARBA" id="ARBA00012552"/>
    </source>
</evidence>
<dbReference type="Pfam" id="PF13087">
    <property type="entry name" value="AAA_12"/>
    <property type="match status" value="1"/>
</dbReference>
<feature type="domain" description="Helicase ATP-binding" evidence="12">
    <location>
        <begin position="399"/>
        <end position="644"/>
    </location>
</feature>
<dbReference type="InterPro" id="IPR027417">
    <property type="entry name" value="P-loop_NTPase"/>
</dbReference>
<dbReference type="InterPro" id="IPR041677">
    <property type="entry name" value="DNA2/NAM7_AAA_11"/>
</dbReference>
<evidence type="ECO:0000256" key="2">
    <source>
        <dbReference type="ARBA" id="ARBA00005601"/>
    </source>
</evidence>
<protein>
    <recommendedName>
        <fullName evidence="3">RNA helicase</fullName>
        <ecNumber evidence="3">3.6.4.13</ecNumber>
    </recommendedName>
</protein>
<dbReference type="GO" id="GO:0031047">
    <property type="term" value="P:regulatory ncRNA-mediated gene silencing"/>
    <property type="evidence" value="ECO:0007669"/>
    <property type="project" value="UniProtKB-KW"/>
</dbReference>
<keyword evidence="7" id="KW-0347">Helicase</keyword>
<dbReference type="SUPFAM" id="SSF52540">
    <property type="entry name" value="P-loop containing nucleoside triphosphate hydrolases"/>
    <property type="match status" value="1"/>
</dbReference>
<keyword evidence="13" id="KW-1185">Reference proteome</keyword>
<accession>A0A6J2KKQ5</accession>
<dbReference type="InterPro" id="IPR014001">
    <property type="entry name" value="Helicase_ATP-bd"/>
</dbReference>
<dbReference type="GO" id="GO:0005524">
    <property type="term" value="F:ATP binding"/>
    <property type="evidence" value="ECO:0007669"/>
    <property type="project" value="UniProtKB-KW"/>
</dbReference>
<dbReference type="CDD" id="cd18808">
    <property type="entry name" value="SF1_C_Upf1"/>
    <property type="match status" value="1"/>
</dbReference>
<dbReference type="EC" id="3.6.4.13" evidence="3"/>
<keyword evidence="5" id="KW-0547">Nucleotide-binding</keyword>
<evidence type="ECO:0000256" key="4">
    <source>
        <dbReference type="ARBA" id="ARBA00022490"/>
    </source>
</evidence>
<dbReference type="GO" id="GO:0003678">
    <property type="term" value="F:DNA helicase activity"/>
    <property type="evidence" value="ECO:0007669"/>
    <property type="project" value="UniProtKB-EC"/>
</dbReference>
<dbReference type="GO" id="GO:0005694">
    <property type="term" value="C:chromosome"/>
    <property type="evidence" value="ECO:0007669"/>
    <property type="project" value="UniProtKB-ARBA"/>
</dbReference>
<dbReference type="OrthoDB" id="6513042at2759"/>
<keyword evidence="4" id="KW-0963">Cytoplasm</keyword>
<dbReference type="GO" id="GO:0016787">
    <property type="term" value="F:hydrolase activity"/>
    <property type="evidence" value="ECO:0007669"/>
    <property type="project" value="UniProtKB-KW"/>
</dbReference>
<dbReference type="InterPro" id="IPR049080">
    <property type="entry name" value="MOV-10-like_beta-barrel"/>
</dbReference>
<dbReference type="AlphaFoldDB" id="A0A6J2KKQ5"/>
<dbReference type="CDD" id="cd18038">
    <property type="entry name" value="DEXXQc_Helz-like"/>
    <property type="match status" value="1"/>
</dbReference>
<dbReference type="GeneID" id="114250876"/>
<organism evidence="13 14">
    <name type="scientific">Bombyx mandarina</name>
    <name type="common">Wild silk moth</name>
    <name type="synonym">Wild silkworm</name>
    <dbReference type="NCBI Taxonomy" id="7092"/>
    <lineage>
        <taxon>Eukaryota</taxon>
        <taxon>Metazoa</taxon>
        <taxon>Ecdysozoa</taxon>
        <taxon>Arthropoda</taxon>
        <taxon>Hexapoda</taxon>
        <taxon>Insecta</taxon>
        <taxon>Pterygota</taxon>
        <taxon>Neoptera</taxon>
        <taxon>Endopterygota</taxon>
        <taxon>Lepidoptera</taxon>
        <taxon>Glossata</taxon>
        <taxon>Ditrysia</taxon>
        <taxon>Bombycoidea</taxon>
        <taxon>Bombycidae</taxon>
        <taxon>Bombycinae</taxon>
        <taxon>Bombyx</taxon>
    </lineage>
</organism>
<gene>
    <name evidence="14" type="primary">LOC114250876</name>
</gene>
<dbReference type="GO" id="GO:0005737">
    <property type="term" value="C:cytoplasm"/>
    <property type="evidence" value="ECO:0007669"/>
    <property type="project" value="UniProtKB-SubCell"/>
</dbReference>
<keyword evidence="6" id="KW-0378">Hydrolase</keyword>
<evidence type="ECO:0000256" key="9">
    <source>
        <dbReference type="ARBA" id="ARBA00023158"/>
    </source>
</evidence>
<evidence type="ECO:0000256" key="8">
    <source>
        <dbReference type="ARBA" id="ARBA00022840"/>
    </source>
</evidence>